<keyword evidence="8" id="KW-0472">Membrane</keyword>
<feature type="domain" description="Radical SAM core" evidence="10">
    <location>
        <begin position="196"/>
        <end position="430"/>
    </location>
</feature>
<feature type="transmembrane region" description="Helical" evidence="8">
    <location>
        <begin position="442"/>
        <end position="463"/>
    </location>
</feature>
<dbReference type="InterPro" id="IPR051198">
    <property type="entry name" value="BchE-like"/>
</dbReference>
<evidence type="ECO:0000256" key="6">
    <source>
        <dbReference type="ARBA" id="ARBA00023004"/>
    </source>
</evidence>
<keyword evidence="2" id="KW-0489">Methyltransferase</keyword>
<keyword evidence="7" id="KW-0411">Iron-sulfur</keyword>
<dbReference type="Gene3D" id="3.40.50.280">
    <property type="entry name" value="Cobalamin-binding domain"/>
    <property type="match status" value="1"/>
</dbReference>
<comment type="cofactor">
    <cofactor evidence="1">
        <name>[4Fe-4S] cluster</name>
        <dbReference type="ChEBI" id="CHEBI:49883"/>
    </cofactor>
</comment>
<evidence type="ECO:0000256" key="1">
    <source>
        <dbReference type="ARBA" id="ARBA00001966"/>
    </source>
</evidence>
<keyword evidence="4" id="KW-0949">S-adenosyl-L-methionine</keyword>
<evidence type="ECO:0000256" key="7">
    <source>
        <dbReference type="ARBA" id="ARBA00023014"/>
    </source>
</evidence>
<gene>
    <name evidence="11" type="ORF">UV20_C0018G0002</name>
</gene>
<dbReference type="InterPro" id="IPR034466">
    <property type="entry name" value="Methyltransferase_Class_B"/>
</dbReference>
<organism evidence="11 12">
    <name type="scientific">Candidatus Magasanikbacteria bacterium GW2011_GWA2_42_32</name>
    <dbReference type="NCBI Taxonomy" id="1619039"/>
    <lineage>
        <taxon>Bacteria</taxon>
        <taxon>Candidatus Magasanikiibacteriota</taxon>
    </lineage>
</organism>
<evidence type="ECO:0000256" key="4">
    <source>
        <dbReference type="ARBA" id="ARBA00022691"/>
    </source>
</evidence>
<dbReference type="PANTHER" id="PTHR43409:SF7">
    <property type="entry name" value="BLL1977 PROTEIN"/>
    <property type="match status" value="1"/>
</dbReference>
<keyword evidence="3" id="KW-0808">Transferase</keyword>
<dbReference type="AlphaFoldDB" id="A0A0G1A4Y6"/>
<name>A0A0G1A4Y6_9BACT</name>
<dbReference type="InterPro" id="IPR006638">
    <property type="entry name" value="Elp3/MiaA/NifB-like_rSAM"/>
</dbReference>
<dbReference type="PROSITE" id="PS51332">
    <property type="entry name" value="B12_BINDING"/>
    <property type="match status" value="1"/>
</dbReference>
<evidence type="ECO:0000259" key="10">
    <source>
        <dbReference type="PROSITE" id="PS51918"/>
    </source>
</evidence>
<dbReference type="SUPFAM" id="SSF52242">
    <property type="entry name" value="Cobalamin (vitamin B12)-binding domain"/>
    <property type="match status" value="1"/>
</dbReference>
<feature type="domain" description="B12-binding" evidence="9">
    <location>
        <begin position="22"/>
        <end position="156"/>
    </location>
</feature>
<dbReference type="GO" id="GO:0046872">
    <property type="term" value="F:metal ion binding"/>
    <property type="evidence" value="ECO:0007669"/>
    <property type="project" value="UniProtKB-KW"/>
</dbReference>
<dbReference type="SFLD" id="SFLDS00029">
    <property type="entry name" value="Radical_SAM"/>
    <property type="match status" value="1"/>
</dbReference>
<dbReference type="PANTHER" id="PTHR43409">
    <property type="entry name" value="ANAEROBIC MAGNESIUM-PROTOPORPHYRIN IX MONOMETHYL ESTER CYCLASE-RELATED"/>
    <property type="match status" value="1"/>
</dbReference>
<dbReference type="GO" id="GO:0051539">
    <property type="term" value="F:4 iron, 4 sulfur cluster binding"/>
    <property type="evidence" value="ECO:0007669"/>
    <property type="project" value="UniProtKB-KW"/>
</dbReference>
<evidence type="ECO:0000256" key="2">
    <source>
        <dbReference type="ARBA" id="ARBA00022603"/>
    </source>
</evidence>
<dbReference type="CDD" id="cd02068">
    <property type="entry name" value="radical_SAM_B12_BD"/>
    <property type="match status" value="1"/>
</dbReference>
<evidence type="ECO:0000313" key="12">
    <source>
        <dbReference type="Proteomes" id="UP000034837"/>
    </source>
</evidence>
<dbReference type="EMBL" id="LCDO01000018">
    <property type="protein sequence ID" value="KKS56014.1"/>
    <property type="molecule type" value="Genomic_DNA"/>
</dbReference>
<dbReference type="SUPFAM" id="SSF102114">
    <property type="entry name" value="Radical SAM enzymes"/>
    <property type="match status" value="1"/>
</dbReference>
<keyword evidence="8" id="KW-0812">Transmembrane</keyword>
<keyword evidence="6" id="KW-0408">Iron</keyword>
<evidence type="ECO:0000256" key="3">
    <source>
        <dbReference type="ARBA" id="ARBA00022679"/>
    </source>
</evidence>
<protein>
    <submittedName>
        <fullName evidence="11">Radical SAM domain protein</fullName>
    </submittedName>
</protein>
<dbReference type="GO" id="GO:0003824">
    <property type="term" value="F:catalytic activity"/>
    <property type="evidence" value="ECO:0007669"/>
    <property type="project" value="InterPro"/>
</dbReference>
<evidence type="ECO:0000256" key="8">
    <source>
        <dbReference type="SAM" id="Phobius"/>
    </source>
</evidence>
<dbReference type="Proteomes" id="UP000034837">
    <property type="component" value="Unassembled WGS sequence"/>
</dbReference>
<keyword evidence="5" id="KW-0479">Metal-binding</keyword>
<dbReference type="CDD" id="cd01335">
    <property type="entry name" value="Radical_SAM"/>
    <property type="match status" value="1"/>
</dbReference>
<dbReference type="InterPro" id="IPR023404">
    <property type="entry name" value="rSAM_horseshoe"/>
</dbReference>
<dbReference type="PROSITE" id="PS51918">
    <property type="entry name" value="RADICAL_SAM"/>
    <property type="match status" value="1"/>
</dbReference>
<dbReference type="InterPro" id="IPR058240">
    <property type="entry name" value="rSAM_sf"/>
</dbReference>
<sequence length="497" mass="56995">MAKILLVSTSFESISLVTASEKNRTGVKIPPNSHYPLGIAFLHSSLESKGHTVKSLFLNSYGYDDCFKLVIETVQSFKPDIVGFQMLTSNRVSSYHLMEYIHKNHPDIKIAIGGIHATIMYRQLLKKFPYAIAILGEGEITFAELAEKWFQPNTDLNEIDGIAFYMGDSLVTTKTRKLIENLDDLPFPKHDIFFEDGKRTSVCLLTTRGCPFACSFCCLDVISRKKVRKRSIANIIAEIEWLISKYPRITDIWIHDDTFFIDNERVIEFCDEVIKRKLKVSFTCSGRMKPLSERMIKKLEQANFKKVLLGLESGDEGILKTSHKMITQTDVINAFTLFSKSKISILAFLIVGLPGENIKTILETARLIKRVQKIKYVYYNDVSVLAIYPGTEIYEIAKKNGMIDDSYWLTDKPNPIFTVEHSEKKLLYFKRILLNHISLDRFFTPAGFIAQFFMMPYIIRYLAANKNIVKVVMSRKLKEILPAKVFNLIKKISYSFA</sequence>
<keyword evidence="8" id="KW-1133">Transmembrane helix</keyword>
<dbReference type="SMART" id="SM00729">
    <property type="entry name" value="Elp3"/>
    <property type="match status" value="1"/>
</dbReference>
<evidence type="ECO:0000313" key="11">
    <source>
        <dbReference type="EMBL" id="KKS56014.1"/>
    </source>
</evidence>
<accession>A0A0G1A4Y6</accession>
<comment type="caution">
    <text evidence="11">The sequence shown here is derived from an EMBL/GenBank/DDBJ whole genome shotgun (WGS) entry which is preliminary data.</text>
</comment>
<dbReference type="Pfam" id="PF02310">
    <property type="entry name" value="B12-binding"/>
    <property type="match status" value="1"/>
</dbReference>
<evidence type="ECO:0000259" key="9">
    <source>
        <dbReference type="PROSITE" id="PS51332"/>
    </source>
</evidence>
<dbReference type="SFLD" id="SFLDG01082">
    <property type="entry name" value="B12-binding_domain_containing"/>
    <property type="match status" value="1"/>
</dbReference>
<reference evidence="11 12" key="1">
    <citation type="journal article" date="2015" name="Nature">
        <title>rRNA introns, odd ribosomes, and small enigmatic genomes across a large radiation of phyla.</title>
        <authorList>
            <person name="Brown C.T."/>
            <person name="Hug L.A."/>
            <person name="Thomas B.C."/>
            <person name="Sharon I."/>
            <person name="Castelle C.J."/>
            <person name="Singh A."/>
            <person name="Wilkins M.J."/>
            <person name="Williams K.H."/>
            <person name="Banfield J.F."/>
        </authorList>
    </citation>
    <scope>NUCLEOTIDE SEQUENCE [LARGE SCALE GENOMIC DNA]</scope>
</reference>
<dbReference type="GO" id="GO:0005829">
    <property type="term" value="C:cytosol"/>
    <property type="evidence" value="ECO:0007669"/>
    <property type="project" value="TreeGrafter"/>
</dbReference>
<evidence type="ECO:0000256" key="5">
    <source>
        <dbReference type="ARBA" id="ARBA00022723"/>
    </source>
</evidence>
<proteinExistence type="predicted"/>
<dbReference type="GO" id="GO:0031419">
    <property type="term" value="F:cobalamin binding"/>
    <property type="evidence" value="ECO:0007669"/>
    <property type="project" value="InterPro"/>
</dbReference>
<dbReference type="SFLD" id="SFLDG01123">
    <property type="entry name" value="methyltransferase_(Class_B)"/>
    <property type="match status" value="1"/>
</dbReference>
<dbReference type="InterPro" id="IPR036724">
    <property type="entry name" value="Cobalamin-bd_sf"/>
</dbReference>
<dbReference type="InterPro" id="IPR006158">
    <property type="entry name" value="Cobalamin-bd"/>
</dbReference>
<dbReference type="Pfam" id="PF04055">
    <property type="entry name" value="Radical_SAM"/>
    <property type="match status" value="1"/>
</dbReference>
<dbReference type="Gene3D" id="3.80.30.20">
    <property type="entry name" value="tm_1862 like domain"/>
    <property type="match status" value="1"/>
</dbReference>
<dbReference type="InterPro" id="IPR007197">
    <property type="entry name" value="rSAM"/>
</dbReference>